<organism evidence="1 2">
    <name type="scientific">Trametes sanguinea</name>
    <dbReference type="NCBI Taxonomy" id="158606"/>
    <lineage>
        <taxon>Eukaryota</taxon>
        <taxon>Fungi</taxon>
        <taxon>Dikarya</taxon>
        <taxon>Basidiomycota</taxon>
        <taxon>Agaricomycotina</taxon>
        <taxon>Agaricomycetes</taxon>
        <taxon>Polyporales</taxon>
        <taxon>Polyporaceae</taxon>
        <taxon>Trametes</taxon>
    </lineage>
</organism>
<dbReference type="Proteomes" id="UP001144978">
    <property type="component" value="Unassembled WGS sequence"/>
</dbReference>
<evidence type="ECO:0000313" key="1">
    <source>
        <dbReference type="EMBL" id="KAJ2967939.1"/>
    </source>
</evidence>
<protein>
    <submittedName>
        <fullName evidence="1">Uncharacterized protein</fullName>
    </submittedName>
</protein>
<proteinExistence type="predicted"/>
<keyword evidence="2" id="KW-1185">Reference proteome</keyword>
<sequence>MALNCRCGNPARCSCHLTAPYTAQQAPYYSVVPQQHSYAWPSTPGASTGYPSTTPYAHNTPPVVTNGLPLQDATTTVVNVSASAISHPLPASHGPGGLAKPHHSGSAKRAAEIEPGSDGNRQSKEATLPDEVYNALLARVNSLPRTSDTTFDSIYDSSPMRRPRLHNKGQFVSSWEVSGAVFGTRSSSLRNSFIVFSPRPSHSSRTEHSAGQITDIFLHGRIEEGQRIVQPMFVVEEYCPLSELHASRDPYRRYPDLQTRMYYNTFQGATRLVTLEQIQSHFAAYVYTPPDIDTECIVVRSLDRS</sequence>
<comment type="caution">
    <text evidence="1">The sequence shown here is derived from an EMBL/GenBank/DDBJ whole genome shotgun (WGS) entry which is preliminary data.</text>
</comment>
<gene>
    <name evidence="1" type="ORF">NUW54_g13364</name>
</gene>
<dbReference type="EMBL" id="JANSHE010006171">
    <property type="protein sequence ID" value="KAJ2967939.1"/>
    <property type="molecule type" value="Genomic_DNA"/>
</dbReference>
<reference evidence="1" key="1">
    <citation type="submission" date="2022-08" db="EMBL/GenBank/DDBJ databases">
        <title>Genome Sequence of Pycnoporus sanguineus.</title>
        <authorList>
            <person name="Buettner E."/>
        </authorList>
    </citation>
    <scope>NUCLEOTIDE SEQUENCE</scope>
    <source>
        <strain evidence="1">CG-C14</strain>
    </source>
</reference>
<name>A0ACC1MMP4_9APHY</name>
<evidence type="ECO:0000313" key="2">
    <source>
        <dbReference type="Proteomes" id="UP001144978"/>
    </source>
</evidence>
<accession>A0ACC1MMP4</accession>